<evidence type="ECO:0000313" key="3">
    <source>
        <dbReference type="Proteomes" id="UP001206925"/>
    </source>
</evidence>
<organism evidence="2 3">
    <name type="scientific">Ambrosia artemisiifolia</name>
    <name type="common">Common ragweed</name>
    <dbReference type="NCBI Taxonomy" id="4212"/>
    <lineage>
        <taxon>Eukaryota</taxon>
        <taxon>Viridiplantae</taxon>
        <taxon>Streptophyta</taxon>
        <taxon>Embryophyta</taxon>
        <taxon>Tracheophyta</taxon>
        <taxon>Spermatophyta</taxon>
        <taxon>Magnoliopsida</taxon>
        <taxon>eudicotyledons</taxon>
        <taxon>Gunneridae</taxon>
        <taxon>Pentapetalae</taxon>
        <taxon>asterids</taxon>
        <taxon>campanulids</taxon>
        <taxon>Asterales</taxon>
        <taxon>Asteraceae</taxon>
        <taxon>Asteroideae</taxon>
        <taxon>Heliantheae alliance</taxon>
        <taxon>Heliantheae</taxon>
        <taxon>Ambrosia</taxon>
    </lineage>
</organism>
<dbReference type="PANTHER" id="PTHR26312:SF226">
    <property type="entry name" value="TETRATRICOPEPTIDE-LIKE HELICAL DOMAIN-CONTAINING PROTEIN-RELATED"/>
    <property type="match status" value="1"/>
</dbReference>
<sequence>MKVTTGCFNWSHPSIPHSSSSSSSKRRRFTDVSFVCRQSSVFGTKLNRSRSCETLISSNTKKRSIKRILSSTFDSHYSSNEYSPDIHELHELTVRFQLSDDDVTNHEDDVIDLHNSDQFATSYANWFGDMLPTSVEWKAKSVGLPFSLRIIQRKKQLEEGLREVGEYAYCSMKKAFSSMVFIIRELQSYTLQMREVLFVEDLQGILMRVHKEMNASFVWLFQQVFSHTPNLMVCVMILLANYSVYAMSNHVGVAVLLPSPTVETTVSIVGEQMDVKFDSLTVKTCSITLGGKTTSIGGINGGGGKYRPVSSGTDGDGKYDQQNEHQTVVPDGASSSTLNPASTSEESVSGEVSEAEELGLWNSIVAEAETMQGMTGVGDLDSETMRRFVSPVTVKLEEEIDTGVYLKREFIYQMGLLEEPDNPLLLANYAQFLYLFYHDHK</sequence>
<dbReference type="Proteomes" id="UP001206925">
    <property type="component" value="Unassembled WGS sequence"/>
</dbReference>
<reference evidence="2" key="1">
    <citation type="submission" date="2022-06" db="EMBL/GenBank/DDBJ databases">
        <title>Uncovering the hologenomic basis of an extraordinary plant invasion.</title>
        <authorList>
            <person name="Bieker V.C."/>
            <person name="Martin M.D."/>
            <person name="Gilbert T."/>
            <person name="Hodgins K."/>
            <person name="Battlay P."/>
            <person name="Petersen B."/>
            <person name="Wilson J."/>
        </authorList>
    </citation>
    <scope>NUCLEOTIDE SEQUENCE</scope>
    <source>
        <strain evidence="2">AA19_3_7</strain>
        <tissue evidence="2">Leaf</tissue>
    </source>
</reference>
<feature type="compositionally biased region" description="Low complexity" evidence="1">
    <location>
        <begin position="341"/>
        <end position="352"/>
    </location>
</feature>
<evidence type="ECO:0000256" key="1">
    <source>
        <dbReference type="SAM" id="MobiDB-lite"/>
    </source>
</evidence>
<comment type="caution">
    <text evidence="2">The sequence shown here is derived from an EMBL/GenBank/DDBJ whole genome shotgun (WGS) entry which is preliminary data.</text>
</comment>
<name>A0AAD5GZF7_AMBAR</name>
<dbReference type="AlphaFoldDB" id="A0AAD5GZF7"/>
<protein>
    <submittedName>
        <fullName evidence="2">Uncharacterized protein</fullName>
    </submittedName>
</protein>
<proteinExistence type="predicted"/>
<accession>A0AAD5GZF7</accession>
<dbReference type="EMBL" id="JAMZMK010000059">
    <property type="protein sequence ID" value="KAI7757781.1"/>
    <property type="molecule type" value="Genomic_DNA"/>
</dbReference>
<feature type="region of interest" description="Disordered" evidence="1">
    <location>
        <begin position="300"/>
        <end position="352"/>
    </location>
</feature>
<feature type="non-terminal residue" evidence="2">
    <location>
        <position position="1"/>
    </location>
</feature>
<evidence type="ECO:0000313" key="2">
    <source>
        <dbReference type="EMBL" id="KAI7757781.1"/>
    </source>
</evidence>
<keyword evidence="3" id="KW-1185">Reference proteome</keyword>
<gene>
    <name evidence="2" type="ORF">M8C21_011994</name>
</gene>
<dbReference type="PANTHER" id="PTHR26312">
    <property type="entry name" value="TETRATRICOPEPTIDE REPEAT PROTEIN 5"/>
    <property type="match status" value="1"/>
</dbReference>